<protein>
    <recommendedName>
        <fullName evidence="3">EfeO-type cupredoxin-like domain-containing protein</fullName>
    </recommendedName>
</protein>
<proteinExistence type="predicted"/>
<accession>A0A1F6C047</accession>
<evidence type="ECO:0000256" key="2">
    <source>
        <dbReference type="SAM" id="Phobius"/>
    </source>
</evidence>
<evidence type="ECO:0000313" key="5">
    <source>
        <dbReference type="Proteomes" id="UP000176996"/>
    </source>
</evidence>
<organism evidence="4 5">
    <name type="scientific">Candidatus Jorgensenbacteria bacterium RIFCSPLOWO2_01_FULL_45_25b</name>
    <dbReference type="NCBI Taxonomy" id="1798471"/>
    <lineage>
        <taxon>Bacteria</taxon>
        <taxon>Candidatus Joergenseniibacteriota</taxon>
    </lineage>
</organism>
<keyword evidence="2" id="KW-1133">Transmembrane helix</keyword>
<sequence length="183" mass="20097">MENKTTKQIVIGAGIGIGILILLVGVSAWNGKKGKEEGEINQKTVENGLEQIEGGTREKISEKIKTPEPGDKSKTEDVAIPTLAFQVDEKTQSSLRKFEIAVKGNAYVPSTIVVNEQDLLELVFLASDKDYDVFFPDMGIYKKLSKGEKATIEFQANPYGSYTFFCKEACVGEVRGSLIVNKK</sequence>
<keyword evidence="2" id="KW-0472">Membrane</keyword>
<comment type="caution">
    <text evidence="4">The sequence shown here is derived from an EMBL/GenBank/DDBJ whole genome shotgun (WGS) entry which is preliminary data.</text>
</comment>
<dbReference type="InterPro" id="IPR028096">
    <property type="entry name" value="EfeO_Cupredoxin"/>
</dbReference>
<dbReference type="Gene3D" id="2.60.40.420">
    <property type="entry name" value="Cupredoxins - blue copper proteins"/>
    <property type="match status" value="1"/>
</dbReference>
<dbReference type="Pfam" id="PF13473">
    <property type="entry name" value="Cupredoxin_1"/>
    <property type="match status" value="1"/>
</dbReference>
<feature type="transmembrane region" description="Helical" evidence="2">
    <location>
        <begin position="9"/>
        <end position="29"/>
    </location>
</feature>
<dbReference type="Proteomes" id="UP000176996">
    <property type="component" value="Unassembled WGS sequence"/>
</dbReference>
<dbReference type="STRING" id="1798471.A3A21_02330"/>
<evidence type="ECO:0000313" key="4">
    <source>
        <dbReference type="EMBL" id="OGG42520.1"/>
    </source>
</evidence>
<name>A0A1F6C047_9BACT</name>
<evidence type="ECO:0000256" key="1">
    <source>
        <dbReference type="SAM" id="MobiDB-lite"/>
    </source>
</evidence>
<gene>
    <name evidence="4" type="ORF">A3A21_02330</name>
</gene>
<dbReference type="InterPro" id="IPR008972">
    <property type="entry name" value="Cupredoxin"/>
</dbReference>
<evidence type="ECO:0000259" key="3">
    <source>
        <dbReference type="Pfam" id="PF13473"/>
    </source>
</evidence>
<feature type="region of interest" description="Disordered" evidence="1">
    <location>
        <begin position="56"/>
        <end position="75"/>
    </location>
</feature>
<feature type="domain" description="EfeO-type cupredoxin-like" evidence="3">
    <location>
        <begin position="89"/>
        <end position="180"/>
    </location>
</feature>
<dbReference type="SUPFAM" id="SSF49503">
    <property type="entry name" value="Cupredoxins"/>
    <property type="match status" value="1"/>
</dbReference>
<dbReference type="EMBL" id="MFKK01000001">
    <property type="protein sequence ID" value="OGG42520.1"/>
    <property type="molecule type" value="Genomic_DNA"/>
</dbReference>
<reference evidence="4 5" key="1">
    <citation type="journal article" date="2016" name="Nat. Commun.">
        <title>Thousands of microbial genomes shed light on interconnected biogeochemical processes in an aquifer system.</title>
        <authorList>
            <person name="Anantharaman K."/>
            <person name="Brown C.T."/>
            <person name="Hug L.A."/>
            <person name="Sharon I."/>
            <person name="Castelle C.J."/>
            <person name="Probst A.J."/>
            <person name="Thomas B.C."/>
            <person name="Singh A."/>
            <person name="Wilkins M.J."/>
            <person name="Karaoz U."/>
            <person name="Brodie E.L."/>
            <person name="Williams K.H."/>
            <person name="Hubbard S.S."/>
            <person name="Banfield J.F."/>
        </authorList>
    </citation>
    <scope>NUCLEOTIDE SEQUENCE [LARGE SCALE GENOMIC DNA]</scope>
</reference>
<keyword evidence="2" id="KW-0812">Transmembrane</keyword>
<dbReference type="AlphaFoldDB" id="A0A1F6C047"/>